<dbReference type="GO" id="GO:0008270">
    <property type="term" value="F:zinc ion binding"/>
    <property type="evidence" value="ECO:0007669"/>
    <property type="project" value="UniProtKB-KW"/>
</dbReference>
<keyword evidence="1" id="KW-0862">Zinc</keyword>
<dbReference type="InterPro" id="IPR013087">
    <property type="entry name" value="Znf_C2H2_type"/>
</dbReference>
<proteinExistence type="predicted"/>
<reference evidence="4 5" key="2">
    <citation type="submission" date="2017-02" db="EMBL/GenBank/DDBJ databases">
        <title>A genome survey and senescence transcriptome analysis in Lentinula edodes.</title>
        <authorList>
            <person name="Sakamoto Y."/>
            <person name="Nakade K."/>
            <person name="Sato S."/>
            <person name="Yoshida Y."/>
            <person name="Miyazaki K."/>
            <person name="Natsume S."/>
            <person name="Konno N."/>
        </authorList>
    </citation>
    <scope>NUCLEOTIDE SEQUENCE [LARGE SCALE GENOMIC DNA]</scope>
    <source>
        <strain evidence="4 5">NBRC 111202</strain>
    </source>
</reference>
<dbReference type="PROSITE" id="PS00028">
    <property type="entry name" value="ZINC_FINGER_C2H2_1"/>
    <property type="match status" value="1"/>
</dbReference>
<dbReference type="SUPFAM" id="SSF57667">
    <property type="entry name" value="beta-beta-alpha zinc fingers"/>
    <property type="match status" value="1"/>
</dbReference>
<evidence type="ECO:0000313" key="5">
    <source>
        <dbReference type="Proteomes" id="UP000188533"/>
    </source>
</evidence>
<organism evidence="4 5">
    <name type="scientific">Lentinula edodes</name>
    <name type="common">Shiitake mushroom</name>
    <name type="synonym">Lentinus edodes</name>
    <dbReference type="NCBI Taxonomy" id="5353"/>
    <lineage>
        <taxon>Eukaryota</taxon>
        <taxon>Fungi</taxon>
        <taxon>Dikarya</taxon>
        <taxon>Basidiomycota</taxon>
        <taxon>Agaricomycotina</taxon>
        <taxon>Agaricomycetes</taxon>
        <taxon>Agaricomycetidae</taxon>
        <taxon>Agaricales</taxon>
        <taxon>Marasmiineae</taxon>
        <taxon>Omphalotaceae</taxon>
        <taxon>Lentinula</taxon>
    </lineage>
</organism>
<sequence>MKLKPFICPFCRDRFPQKTSMNVHVASKQFIVISTRNKPYKCPFDGCQQAYNDPARLHRHKIDVHKYVPKATIRCKKRSRVSSPSSDYDLTTGPSR</sequence>
<feature type="region of interest" description="Disordered" evidence="2">
    <location>
        <begin position="76"/>
        <end position="96"/>
    </location>
</feature>
<evidence type="ECO:0000256" key="2">
    <source>
        <dbReference type="SAM" id="MobiDB-lite"/>
    </source>
</evidence>
<dbReference type="EMBL" id="BDGU01000245">
    <property type="protein sequence ID" value="GAW05299.1"/>
    <property type="molecule type" value="Genomic_DNA"/>
</dbReference>
<feature type="domain" description="C2H2-type" evidence="3">
    <location>
        <begin position="40"/>
        <end position="65"/>
    </location>
</feature>
<evidence type="ECO:0000313" key="4">
    <source>
        <dbReference type="EMBL" id="GAW05299.1"/>
    </source>
</evidence>
<gene>
    <name evidence="4" type="ORF">LENED_007145</name>
</gene>
<comment type="caution">
    <text evidence="4">The sequence shown here is derived from an EMBL/GenBank/DDBJ whole genome shotgun (WGS) entry which is preliminary data.</text>
</comment>
<keyword evidence="1" id="KW-0479">Metal-binding</keyword>
<evidence type="ECO:0000256" key="1">
    <source>
        <dbReference type="PROSITE-ProRule" id="PRU00042"/>
    </source>
</evidence>
<dbReference type="AlphaFoldDB" id="A0A1Q3EDQ7"/>
<accession>A0A1Q3EDQ7</accession>
<protein>
    <submittedName>
        <fullName evidence="4">Gli-kruppel family member gli2b</fullName>
    </submittedName>
</protein>
<name>A0A1Q3EDQ7_LENED</name>
<feature type="compositionally biased region" description="Polar residues" evidence="2">
    <location>
        <begin position="81"/>
        <end position="96"/>
    </location>
</feature>
<keyword evidence="5" id="KW-1185">Reference proteome</keyword>
<dbReference type="Proteomes" id="UP000188533">
    <property type="component" value="Unassembled WGS sequence"/>
</dbReference>
<dbReference type="InterPro" id="IPR036236">
    <property type="entry name" value="Znf_C2H2_sf"/>
</dbReference>
<dbReference type="PROSITE" id="PS50157">
    <property type="entry name" value="ZINC_FINGER_C2H2_2"/>
    <property type="match status" value="1"/>
</dbReference>
<evidence type="ECO:0000259" key="3">
    <source>
        <dbReference type="PROSITE" id="PS50157"/>
    </source>
</evidence>
<dbReference type="Gene3D" id="3.30.160.60">
    <property type="entry name" value="Classic Zinc Finger"/>
    <property type="match status" value="1"/>
</dbReference>
<reference evidence="4 5" key="1">
    <citation type="submission" date="2016-08" db="EMBL/GenBank/DDBJ databases">
        <authorList>
            <consortium name="Lentinula edodes genome sequencing consortium"/>
            <person name="Sakamoto Y."/>
            <person name="Nakade K."/>
            <person name="Sato S."/>
            <person name="Yoshida Y."/>
            <person name="Miyazaki K."/>
            <person name="Natsume S."/>
            <person name="Konno N."/>
        </authorList>
    </citation>
    <scope>NUCLEOTIDE SEQUENCE [LARGE SCALE GENOMIC DNA]</scope>
    <source>
        <strain evidence="4 5">NBRC 111202</strain>
    </source>
</reference>
<dbReference type="SMART" id="SM00355">
    <property type="entry name" value="ZnF_C2H2"/>
    <property type="match status" value="2"/>
</dbReference>
<dbReference type="STRING" id="5353.A0A1Q3EDQ7"/>
<keyword evidence="1" id="KW-0863">Zinc-finger</keyword>